<accession>A0A8S3XBM7</accession>
<sequence length="93" mass="10646">MSNWRANNDPPADFIHMLYADDDKDLSEDSEFEPDDDELDLSYKVSHNPYTQRRALRILQPGTELTGNYMCVVSTFLAEGEKTRPMTIFGKAV</sequence>
<evidence type="ECO:0000313" key="2">
    <source>
        <dbReference type="Proteomes" id="UP000691718"/>
    </source>
</evidence>
<dbReference type="OrthoDB" id="6478865at2759"/>
<proteinExistence type="predicted"/>
<name>A0A8S3XBM7_PARAO</name>
<dbReference type="Proteomes" id="UP000691718">
    <property type="component" value="Unassembled WGS sequence"/>
</dbReference>
<dbReference type="AlphaFoldDB" id="A0A8S3XBM7"/>
<organism evidence="1 2">
    <name type="scientific">Parnassius apollo</name>
    <name type="common">Apollo butterfly</name>
    <name type="synonym">Papilio apollo</name>
    <dbReference type="NCBI Taxonomy" id="110799"/>
    <lineage>
        <taxon>Eukaryota</taxon>
        <taxon>Metazoa</taxon>
        <taxon>Ecdysozoa</taxon>
        <taxon>Arthropoda</taxon>
        <taxon>Hexapoda</taxon>
        <taxon>Insecta</taxon>
        <taxon>Pterygota</taxon>
        <taxon>Neoptera</taxon>
        <taxon>Endopterygota</taxon>
        <taxon>Lepidoptera</taxon>
        <taxon>Glossata</taxon>
        <taxon>Ditrysia</taxon>
        <taxon>Papilionoidea</taxon>
        <taxon>Papilionidae</taxon>
        <taxon>Parnassiinae</taxon>
        <taxon>Parnassini</taxon>
        <taxon>Parnassius</taxon>
        <taxon>Parnassius</taxon>
    </lineage>
</organism>
<protein>
    <submittedName>
        <fullName evidence="1">(apollo) hypothetical protein</fullName>
    </submittedName>
</protein>
<reference evidence="1" key="1">
    <citation type="submission" date="2021-04" db="EMBL/GenBank/DDBJ databases">
        <authorList>
            <person name="Tunstrom K."/>
        </authorList>
    </citation>
    <scope>NUCLEOTIDE SEQUENCE</scope>
</reference>
<evidence type="ECO:0000313" key="1">
    <source>
        <dbReference type="EMBL" id="CAG5015322.1"/>
    </source>
</evidence>
<keyword evidence="2" id="KW-1185">Reference proteome</keyword>
<comment type="caution">
    <text evidence="1">The sequence shown here is derived from an EMBL/GenBank/DDBJ whole genome shotgun (WGS) entry which is preliminary data.</text>
</comment>
<gene>
    <name evidence="1" type="ORF">PAPOLLO_LOCUS16350</name>
</gene>
<dbReference type="EMBL" id="CAJQZP010001071">
    <property type="protein sequence ID" value="CAG5015322.1"/>
    <property type="molecule type" value="Genomic_DNA"/>
</dbReference>